<dbReference type="EMBL" id="BARU01002535">
    <property type="protein sequence ID" value="GAH29356.1"/>
    <property type="molecule type" value="Genomic_DNA"/>
</dbReference>
<protein>
    <submittedName>
        <fullName evidence="1">Uncharacterized protein</fullName>
    </submittedName>
</protein>
<name>X1E7V0_9ZZZZ</name>
<sequence length="66" mass="7412">MMGKVIIGKVVGQFKNCACGKIHNGFCEKCKTEALSIIGIQEIEKEDEVEMREFLDANKDLLAEKH</sequence>
<dbReference type="AlphaFoldDB" id="X1E7V0"/>
<accession>X1E7V0</accession>
<gene>
    <name evidence="1" type="ORF">S03H2_05939</name>
</gene>
<evidence type="ECO:0000313" key="1">
    <source>
        <dbReference type="EMBL" id="GAH29356.1"/>
    </source>
</evidence>
<reference evidence="1" key="1">
    <citation type="journal article" date="2014" name="Front. Microbiol.">
        <title>High frequency of phylogenetically diverse reductive dehalogenase-homologous genes in deep subseafloor sedimentary metagenomes.</title>
        <authorList>
            <person name="Kawai M."/>
            <person name="Futagami T."/>
            <person name="Toyoda A."/>
            <person name="Takaki Y."/>
            <person name="Nishi S."/>
            <person name="Hori S."/>
            <person name="Arai W."/>
            <person name="Tsubouchi T."/>
            <person name="Morono Y."/>
            <person name="Uchiyama I."/>
            <person name="Ito T."/>
            <person name="Fujiyama A."/>
            <person name="Inagaki F."/>
            <person name="Takami H."/>
        </authorList>
    </citation>
    <scope>NUCLEOTIDE SEQUENCE</scope>
    <source>
        <strain evidence="1">Expedition CK06-06</strain>
    </source>
</reference>
<organism evidence="1">
    <name type="scientific">marine sediment metagenome</name>
    <dbReference type="NCBI Taxonomy" id="412755"/>
    <lineage>
        <taxon>unclassified sequences</taxon>
        <taxon>metagenomes</taxon>
        <taxon>ecological metagenomes</taxon>
    </lineage>
</organism>
<proteinExistence type="predicted"/>
<comment type="caution">
    <text evidence="1">The sequence shown here is derived from an EMBL/GenBank/DDBJ whole genome shotgun (WGS) entry which is preliminary data.</text>
</comment>